<dbReference type="EC" id="1.10.3.2" evidence="3"/>
<dbReference type="InterPro" id="IPR008972">
    <property type="entry name" value="Cupredoxin"/>
</dbReference>
<keyword evidence="3" id="KW-0560">Oxidoreductase</keyword>
<dbReference type="InterPro" id="IPR001117">
    <property type="entry name" value="Cu-oxidase_2nd"/>
</dbReference>
<proteinExistence type="predicted"/>
<reference evidence="3 4" key="1">
    <citation type="submission" date="2024-06" db="EMBL/GenBank/DDBJ databases">
        <title>A chromosome level genome sequence of Diviner's sage (Salvia divinorum).</title>
        <authorList>
            <person name="Ford S.A."/>
            <person name="Ro D.-K."/>
            <person name="Ness R.W."/>
            <person name="Phillips M.A."/>
        </authorList>
    </citation>
    <scope>NUCLEOTIDE SEQUENCE [LARGE SCALE GENOMIC DNA]</scope>
    <source>
        <strain evidence="3">SAF-2024a</strain>
        <tissue evidence="3">Leaf</tissue>
    </source>
</reference>
<keyword evidence="4" id="KW-1185">Reference proteome</keyword>
<dbReference type="AlphaFoldDB" id="A0ABD1HB70"/>
<organism evidence="3 4">
    <name type="scientific">Salvia divinorum</name>
    <name type="common">Maria pastora</name>
    <name type="synonym">Diviner's sage</name>
    <dbReference type="NCBI Taxonomy" id="28513"/>
    <lineage>
        <taxon>Eukaryota</taxon>
        <taxon>Viridiplantae</taxon>
        <taxon>Streptophyta</taxon>
        <taxon>Embryophyta</taxon>
        <taxon>Tracheophyta</taxon>
        <taxon>Spermatophyta</taxon>
        <taxon>Magnoliopsida</taxon>
        <taxon>eudicotyledons</taxon>
        <taxon>Gunneridae</taxon>
        <taxon>Pentapetalae</taxon>
        <taxon>asterids</taxon>
        <taxon>lamiids</taxon>
        <taxon>Lamiales</taxon>
        <taxon>Lamiaceae</taxon>
        <taxon>Nepetoideae</taxon>
        <taxon>Mentheae</taxon>
        <taxon>Salviinae</taxon>
        <taxon>Salvia</taxon>
        <taxon>Salvia subgen. Calosphace</taxon>
    </lineage>
</organism>
<dbReference type="PANTHER" id="PTHR11709:SF292">
    <property type="entry name" value="LACCASE-1"/>
    <property type="match status" value="1"/>
</dbReference>
<feature type="domain" description="Plastocyanin-like" evidence="2">
    <location>
        <begin position="35"/>
        <end position="107"/>
    </location>
</feature>
<protein>
    <submittedName>
        <fullName evidence="3">Laccase</fullName>
        <ecNumber evidence="3">1.10.3.2</ecNumber>
    </submittedName>
</protein>
<feature type="signal peptide" evidence="1">
    <location>
        <begin position="1"/>
        <end position="21"/>
    </location>
</feature>
<dbReference type="SUPFAM" id="SSF49503">
    <property type="entry name" value="Cupredoxins"/>
    <property type="match status" value="1"/>
</dbReference>
<name>A0ABD1HB70_SALDI</name>
<sequence>MSCGVVLLVKLLAFVIHPRLPFPFASSPVVEAPSPIIFGEWWNADVDAVESEMSRYGGGPNSSYAYTNNGLPGPLFPCSIKGILLLFIQRVERGKTYMLRIIINTTSSSLRWPTIH</sequence>
<evidence type="ECO:0000313" key="4">
    <source>
        <dbReference type="Proteomes" id="UP001567538"/>
    </source>
</evidence>
<dbReference type="InterPro" id="IPR045087">
    <property type="entry name" value="Cu-oxidase_fam"/>
</dbReference>
<keyword evidence="1" id="KW-0732">Signal</keyword>
<dbReference type="PANTHER" id="PTHR11709">
    <property type="entry name" value="MULTI-COPPER OXIDASE"/>
    <property type="match status" value="1"/>
</dbReference>
<dbReference type="Pfam" id="PF00394">
    <property type="entry name" value="Cu-oxidase"/>
    <property type="match status" value="1"/>
</dbReference>
<evidence type="ECO:0000313" key="3">
    <source>
        <dbReference type="EMBL" id="KAL1553672.1"/>
    </source>
</evidence>
<accession>A0ABD1HB70</accession>
<dbReference type="GO" id="GO:0052716">
    <property type="term" value="F:hydroquinone:oxygen oxidoreductase activity"/>
    <property type="evidence" value="ECO:0007669"/>
    <property type="project" value="UniProtKB-EC"/>
</dbReference>
<feature type="chain" id="PRO_5044787449" evidence="1">
    <location>
        <begin position="22"/>
        <end position="116"/>
    </location>
</feature>
<gene>
    <name evidence="3" type="ORF">AAHA92_14321</name>
</gene>
<dbReference type="EMBL" id="JBEAFC010000006">
    <property type="protein sequence ID" value="KAL1553672.1"/>
    <property type="molecule type" value="Genomic_DNA"/>
</dbReference>
<dbReference type="Proteomes" id="UP001567538">
    <property type="component" value="Unassembled WGS sequence"/>
</dbReference>
<comment type="caution">
    <text evidence="3">The sequence shown here is derived from an EMBL/GenBank/DDBJ whole genome shotgun (WGS) entry which is preliminary data.</text>
</comment>
<dbReference type="Gene3D" id="2.60.40.420">
    <property type="entry name" value="Cupredoxins - blue copper proteins"/>
    <property type="match status" value="1"/>
</dbReference>
<evidence type="ECO:0000259" key="2">
    <source>
        <dbReference type="Pfam" id="PF00394"/>
    </source>
</evidence>
<evidence type="ECO:0000256" key="1">
    <source>
        <dbReference type="SAM" id="SignalP"/>
    </source>
</evidence>